<evidence type="ECO:0000313" key="2">
    <source>
        <dbReference type="Proteomes" id="UP001293254"/>
    </source>
</evidence>
<keyword evidence="2" id="KW-1185">Reference proteome</keyword>
<dbReference type="PANTHER" id="PTHR31286:SF167">
    <property type="entry name" value="OS09G0268800 PROTEIN"/>
    <property type="match status" value="1"/>
</dbReference>
<dbReference type="PANTHER" id="PTHR31286">
    <property type="entry name" value="GLYCINE-RICH CELL WALL STRUCTURAL PROTEIN 1.8-LIKE"/>
    <property type="match status" value="1"/>
</dbReference>
<dbReference type="Proteomes" id="UP001293254">
    <property type="component" value="Unassembled WGS sequence"/>
</dbReference>
<name>A0AAE1YFS5_9LAMI</name>
<protein>
    <recommendedName>
        <fullName evidence="3">DUF4283 domain-containing protein</fullName>
    </recommendedName>
</protein>
<comment type="caution">
    <text evidence="1">The sequence shown here is derived from an EMBL/GenBank/DDBJ whole genome shotgun (WGS) entry which is preliminary data.</text>
</comment>
<evidence type="ECO:0008006" key="3">
    <source>
        <dbReference type="Google" id="ProtNLM"/>
    </source>
</evidence>
<proteinExistence type="predicted"/>
<organism evidence="1 2">
    <name type="scientific">Sesamum alatum</name>
    <dbReference type="NCBI Taxonomy" id="300844"/>
    <lineage>
        <taxon>Eukaryota</taxon>
        <taxon>Viridiplantae</taxon>
        <taxon>Streptophyta</taxon>
        <taxon>Embryophyta</taxon>
        <taxon>Tracheophyta</taxon>
        <taxon>Spermatophyta</taxon>
        <taxon>Magnoliopsida</taxon>
        <taxon>eudicotyledons</taxon>
        <taxon>Gunneridae</taxon>
        <taxon>Pentapetalae</taxon>
        <taxon>asterids</taxon>
        <taxon>lamiids</taxon>
        <taxon>Lamiales</taxon>
        <taxon>Pedaliaceae</taxon>
        <taxon>Sesamum</taxon>
    </lineage>
</organism>
<dbReference type="InterPro" id="IPR040256">
    <property type="entry name" value="At4g02000-like"/>
</dbReference>
<dbReference type="EMBL" id="JACGWO010000004">
    <property type="protein sequence ID" value="KAK4429476.1"/>
    <property type="molecule type" value="Genomic_DNA"/>
</dbReference>
<accession>A0AAE1YFS5</accession>
<reference evidence="1" key="2">
    <citation type="journal article" date="2024" name="Plant">
        <title>Genomic evolution and insights into agronomic trait innovations of Sesamum species.</title>
        <authorList>
            <person name="Miao H."/>
            <person name="Wang L."/>
            <person name="Qu L."/>
            <person name="Liu H."/>
            <person name="Sun Y."/>
            <person name="Le M."/>
            <person name="Wang Q."/>
            <person name="Wei S."/>
            <person name="Zheng Y."/>
            <person name="Lin W."/>
            <person name="Duan Y."/>
            <person name="Cao H."/>
            <person name="Xiong S."/>
            <person name="Wang X."/>
            <person name="Wei L."/>
            <person name="Li C."/>
            <person name="Ma Q."/>
            <person name="Ju M."/>
            <person name="Zhao R."/>
            <person name="Li G."/>
            <person name="Mu C."/>
            <person name="Tian Q."/>
            <person name="Mei H."/>
            <person name="Zhang T."/>
            <person name="Gao T."/>
            <person name="Zhang H."/>
        </authorList>
    </citation>
    <scope>NUCLEOTIDE SEQUENCE</scope>
    <source>
        <strain evidence="1">3651</strain>
    </source>
</reference>
<gene>
    <name evidence="1" type="ORF">Salat_1248100</name>
</gene>
<reference evidence="1" key="1">
    <citation type="submission" date="2020-06" db="EMBL/GenBank/DDBJ databases">
        <authorList>
            <person name="Li T."/>
            <person name="Hu X."/>
            <person name="Zhang T."/>
            <person name="Song X."/>
            <person name="Zhang H."/>
            <person name="Dai N."/>
            <person name="Sheng W."/>
            <person name="Hou X."/>
            <person name="Wei L."/>
        </authorList>
    </citation>
    <scope>NUCLEOTIDE SEQUENCE</scope>
    <source>
        <strain evidence="1">3651</strain>
        <tissue evidence="1">Leaf</tissue>
    </source>
</reference>
<dbReference type="AlphaFoldDB" id="A0AAE1YFS5"/>
<evidence type="ECO:0000313" key="1">
    <source>
        <dbReference type="EMBL" id="KAK4429476.1"/>
    </source>
</evidence>
<sequence length="434" mass="47134">MELRLLSENRFLLRFQHETDRKRAVEGRSWIFDRNLIILSRIDAECNSMQVLLQQCPFHVHIHGLPVRLMTRDVGVTIGNQLGRVIEDNSRQSQQTWGAHLRIRVVLNVRRPLHRRMKIHSPNGDELMGWGGGVWGRFGNEDGVGDSGARREADIFAVGFSKGRGGLRTAEEGVGKLATTAIGQATVGIGANLVVGTRGEGELNVGRREANVGREFGEVGRTGGGPRNVSSGDDVGLDHAAWVRESRELGRLSGSLAAGPPPSFSNQGCPKLMSKAQPPNHHVEVRSLIVQNSSTSEPSLALTQASAGHPTQGLDDNEGWDKAENSAGEEVAVCAAVALDSSGHGKLPYDMPISNLSPSSTVGTDLNGGADELPSFQDYLGGKGETRVLGRRSLSGWRWRPAVTVNRAPRKVHRIIYIPLLGDLNIMLWRMSFP</sequence>